<feature type="region of interest" description="Disordered" evidence="2">
    <location>
        <begin position="128"/>
        <end position="162"/>
    </location>
</feature>
<evidence type="ECO:0000256" key="1">
    <source>
        <dbReference type="SAM" id="Coils"/>
    </source>
</evidence>
<organism evidence="4 6">
    <name type="scientific">Adineta steineri</name>
    <dbReference type="NCBI Taxonomy" id="433720"/>
    <lineage>
        <taxon>Eukaryota</taxon>
        <taxon>Metazoa</taxon>
        <taxon>Spiralia</taxon>
        <taxon>Gnathifera</taxon>
        <taxon>Rotifera</taxon>
        <taxon>Eurotatoria</taxon>
        <taxon>Bdelloidea</taxon>
        <taxon>Adinetida</taxon>
        <taxon>Adinetidae</taxon>
        <taxon>Adineta</taxon>
    </lineage>
</organism>
<accession>A0A814R4B9</accession>
<keyword evidence="1" id="KW-0175">Coiled coil</keyword>
<keyword evidence="3" id="KW-0732">Signal</keyword>
<gene>
    <name evidence="4" type="ORF">IZO911_LOCUS24530</name>
    <name evidence="5" type="ORF">KXQ929_LOCUS14554</name>
</gene>
<evidence type="ECO:0000313" key="5">
    <source>
        <dbReference type="EMBL" id="CAF3756657.1"/>
    </source>
</evidence>
<sequence length="178" mass="20998">MHIAFAVFFVLIPYVVSYPSLREVARNDEDNNNDLELELRSILNHLDNEKEERTLTSVEDDSDENENENEMIKRQGGYNMIKPDLKCEIECVGNMRDPTSDQIKMSIKDATKICKNICTKTNKKREQKISFGQRKEENHEKNLREFTDDDDENSNSNEKQLRQFSDYLMEQLQLNQKQ</sequence>
<dbReference type="AlphaFoldDB" id="A0A814R4B9"/>
<dbReference type="Proteomes" id="UP000663868">
    <property type="component" value="Unassembled WGS sequence"/>
</dbReference>
<feature type="coiled-coil region" evidence="1">
    <location>
        <begin position="25"/>
        <end position="75"/>
    </location>
</feature>
<reference evidence="4" key="1">
    <citation type="submission" date="2021-02" db="EMBL/GenBank/DDBJ databases">
        <authorList>
            <person name="Nowell W R."/>
        </authorList>
    </citation>
    <scope>NUCLEOTIDE SEQUENCE</scope>
</reference>
<feature type="compositionally biased region" description="Basic and acidic residues" evidence="2">
    <location>
        <begin position="133"/>
        <end position="146"/>
    </location>
</feature>
<dbReference type="EMBL" id="CAJOBB010000812">
    <property type="protein sequence ID" value="CAF3756657.1"/>
    <property type="molecule type" value="Genomic_DNA"/>
</dbReference>
<protein>
    <submittedName>
        <fullName evidence="4">Uncharacterized protein</fullName>
    </submittedName>
</protein>
<name>A0A814R4B9_9BILA</name>
<evidence type="ECO:0000313" key="6">
    <source>
        <dbReference type="Proteomes" id="UP000663860"/>
    </source>
</evidence>
<proteinExistence type="predicted"/>
<feature type="signal peptide" evidence="3">
    <location>
        <begin position="1"/>
        <end position="17"/>
    </location>
</feature>
<feature type="chain" id="PRO_5036225779" evidence="3">
    <location>
        <begin position="18"/>
        <end position="178"/>
    </location>
</feature>
<evidence type="ECO:0000256" key="3">
    <source>
        <dbReference type="SAM" id="SignalP"/>
    </source>
</evidence>
<dbReference type="EMBL" id="CAJNOE010000296">
    <property type="protein sequence ID" value="CAF1128093.1"/>
    <property type="molecule type" value="Genomic_DNA"/>
</dbReference>
<dbReference type="Proteomes" id="UP000663860">
    <property type="component" value="Unassembled WGS sequence"/>
</dbReference>
<comment type="caution">
    <text evidence="4">The sequence shown here is derived from an EMBL/GenBank/DDBJ whole genome shotgun (WGS) entry which is preliminary data.</text>
</comment>
<evidence type="ECO:0000313" key="4">
    <source>
        <dbReference type="EMBL" id="CAF1128093.1"/>
    </source>
</evidence>
<evidence type="ECO:0000256" key="2">
    <source>
        <dbReference type="SAM" id="MobiDB-lite"/>
    </source>
</evidence>